<proteinExistence type="predicted"/>
<name>A0ABU4VLR5_9ACTN</name>
<feature type="region of interest" description="Disordered" evidence="1">
    <location>
        <begin position="66"/>
        <end position="128"/>
    </location>
</feature>
<evidence type="ECO:0000313" key="4">
    <source>
        <dbReference type="Proteomes" id="UP001277761"/>
    </source>
</evidence>
<keyword evidence="4" id="KW-1185">Reference proteome</keyword>
<sequence length="128" mass="13773">MTRPTQTARIVRMLEVAGPSGITQLDMMRPLDGGPPIMALSQRIGDLRRAGERIVVETIRTPGGARCARYRLPDPSRDDSPGATVPGHNPPETSWQTTTAQPEENPLVQSSTGAHQGTDDARPPGGRR</sequence>
<dbReference type="Pfam" id="PF14090">
    <property type="entry name" value="HTH_39"/>
    <property type="match status" value="1"/>
</dbReference>
<feature type="compositionally biased region" description="Basic and acidic residues" evidence="1">
    <location>
        <begin position="71"/>
        <end position="80"/>
    </location>
</feature>
<comment type="caution">
    <text evidence="3">The sequence shown here is derived from an EMBL/GenBank/DDBJ whole genome shotgun (WGS) entry which is preliminary data.</text>
</comment>
<gene>
    <name evidence="3" type="ORF">SK069_09750</name>
</gene>
<dbReference type="EMBL" id="JAXAVX010000004">
    <property type="protein sequence ID" value="MDX8151876.1"/>
    <property type="molecule type" value="Genomic_DNA"/>
</dbReference>
<organism evidence="3 4">
    <name type="scientific">Patulibacter brassicae</name>
    <dbReference type="NCBI Taxonomy" id="1705717"/>
    <lineage>
        <taxon>Bacteria</taxon>
        <taxon>Bacillati</taxon>
        <taxon>Actinomycetota</taxon>
        <taxon>Thermoleophilia</taxon>
        <taxon>Solirubrobacterales</taxon>
        <taxon>Patulibacteraceae</taxon>
        <taxon>Patulibacter</taxon>
    </lineage>
</organism>
<evidence type="ECO:0000259" key="2">
    <source>
        <dbReference type="Pfam" id="PF14090"/>
    </source>
</evidence>
<dbReference type="InterPro" id="IPR055245">
    <property type="entry name" value="HTH_proteobacteria"/>
</dbReference>
<protein>
    <submittedName>
        <fullName evidence="3">Helix-turn-helix domain-containing protein</fullName>
    </submittedName>
</protein>
<feature type="compositionally biased region" description="Polar residues" evidence="1">
    <location>
        <begin position="91"/>
        <end position="115"/>
    </location>
</feature>
<feature type="domain" description="Winged helix-turn-helix" evidence="2">
    <location>
        <begin position="5"/>
        <end position="72"/>
    </location>
</feature>
<evidence type="ECO:0000256" key="1">
    <source>
        <dbReference type="SAM" id="MobiDB-lite"/>
    </source>
</evidence>
<reference evidence="3 4" key="1">
    <citation type="submission" date="2023-11" db="EMBL/GenBank/DDBJ databases">
        <authorList>
            <person name="Xu M."/>
            <person name="Jiang T."/>
        </authorList>
    </citation>
    <scope>NUCLEOTIDE SEQUENCE [LARGE SCALE GENOMIC DNA]</scope>
    <source>
        <strain evidence="3 4">SD</strain>
    </source>
</reference>
<dbReference type="RefSeq" id="WP_319954031.1">
    <property type="nucleotide sequence ID" value="NZ_JAXAVX010000004.1"/>
</dbReference>
<evidence type="ECO:0000313" key="3">
    <source>
        <dbReference type="EMBL" id="MDX8151876.1"/>
    </source>
</evidence>
<accession>A0ABU4VLR5</accession>
<dbReference type="Proteomes" id="UP001277761">
    <property type="component" value="Unassembled WGS sequence"/>
</dbReference>